<dbReference type="InterPro" id="IPR000917">
    <property type="entry name" value="Sulfatase_N"/>
</dbReference>
<comment type="caution">
    <text evidence="3">The sequence shown here is derived from an EMBL/GenBank/DDBJ whole genome shotgun (WGS) entry which is preliminary data.</text>
</comment>
<name>A0ABD5X773_9EURY</name>
<dbReference type="InterPro" id="IPR052701">
    <property type="entry name" value="GAG_Ulvan_Degrading_Sulfatases"/>
</dbReference>
<protein>
    <submittedName>
        <fullName evidence="3">Sulfatase</fullName>
    </submittedName>
</protein>
<feature type="domain" description="Sulfatase N-terminal" evidence="2">
    <location>
        <begin position="5"/>
        <end position="339"/>
    </location>
</feature>
<dbReference type="Proteomes" id="UP001596414">
    <property type="component" value="Unassembled WGS sequence"/>
</dbReference>
<dbReference type="RefSeq" id="WP_267637162.1">
    <property type="nucleotide sequence ID" value="NZ_JAODIY010000009.1"/>
</dbReference>
<sequence>MNKQPTVVLFVLDTVRRDRVSAYGYDRETTPAFDEFAKKGTLFEDAVSQSSWSVPSHASLFTGEYPTTHGATTVRPVLRATNPLPARLATTGYETYAVCPNVYIRPATGFGTGFDEFYTGRRMSVPESVIQYTGSAVNRITATPAIRRPLERAFNWWQFRGPKTGTTSPPTYGLLERVESIVENASEPFFLFVNLPHSHLPRSPAPEYRDKFVDDGLPVDAVSRNGWQHTHAGQGMSSGERAAMSQLYDADVRTADDRLRDLLGCLNDRGVTDDALVIVTADHGEHLGENGLVGHQHSVFDPVVSVPLAVDFPSNAPERITGQVETRRIYQTILDTAGVAPYPDRSLLSTNPDETARGSYSSPMLDLSKLLQDKSIEYGAEFLGEPLTFRRKHGKKLLCFDGDCWEVPGSDSDSRCLSPTTRIAR</sequence>
<comment type="PTM">
    <text evidence="1">The conversion to 3-oxoalanine (also known as C-formylglycine, FGly), of a serine or cysteine residue in prokaryotes and of a cysteine residue in eukaryotes, is critical for catalytic activity.</text>
</comment>
<dbReference type="PANTHER" id="PTHR43751:SF3">
    <property type="entry name" value="SULFATASE N-TERMINAL DOMAIN-CONTAINING PROTEIN"/>
    <property type="match status" value="1"/>
</dbReference>
<feature type="modified residue" description="3-oxoalanine (Ser)" evidence="1">
    <location>
        <position position="53"/>
    </location>
</feature>
<reference evidence="3 4" key="1">
    <citation type="journal article" date="2014" name="Int. J. Syst. Evol. Microbiol.">
        <title>Complete genome sequence of Corynebacterium casei LMG S-19264T (=DSM 44701T), isolated from a smear-ripened cheese.</title>
        <authorList>
            <consortium name="US DOE Joint Genome Institute (JGI-PGF)"/>
            <person name="Walter F."/>
            <person name="Albersmeier A."/>
            <person name="Kalinowski J."/>
            <person name="Ruckert C."/>
        </authorList>
    </citation>
    <scope>NUCLEOTIDE SEQUENCE [LARGE SCALE GENOMIC DNA]</scope>
    <source>
        <strain evidence="3 4">CGMCC 4.7215</strain>
    </source>
</reference>
<dbReference type="Gene3D" id="3.40.720.10">
    <property type="entry name" value="Alkaline Phosphatase, subunit A"/>
    <property type="match status" value="1"/>
</dbReference>
<dbReference type="EMBL" id="JBHSZQ010000047">
    <property type="protein sequence ID" value="MFC7126991.1"/>
    <property type="molecule type" value="Genomic_DNA"/>
</dbReference>
<dbReference type="Pfam" id="PF00884">
    <property type="entry name" value="Sulfatase"/>
    <property type="match status" value="1"/>
</dbReference>
<evidence type="ECO:0000313" key="4">
    <source>
        <dbReference type="Proteomes" id="UP001596414"/>
    </source>
</evidence>
<evidence type="ECO:0000259" key="2">
    <source>
        <dbReference type="Pfam" id="PF00884"/>
    </source>
</evidence>
<dbReference type="AlphaFoldDB" id="A0ABD5X773"/>
<dbReference type="InterPro" id="IPR017850">
    <property type="entry name" value="Alkaline_phosphatase_core_sf"/>
</dbReference>
<organism evidence="3 4">
    <name type="scientific">Halovenus rubra</name>
    <dbReference type="NCBI Taxonomy" id="869890"/>
    <lineage>
        <taxon>Archaea</taxon>
        <taxon>Methanobacteriati</taxon>
        <taxon>Methanobacteriota</taxon>
        <taxon>Stenosarchaea group</taxon>
        <taxon>Halobacteria</taxon>
        <taxon>Halobacteriales</taxon>
        <taxon>Haloarculaceae</taxon>
        <taxon>Halovenus</taxon>
    </lineage>
</organism>
<evidence type="ECO:0000313" key="3">
    <source>
        <dbReference type="EMBL" id="MFC7126991.1"/>
    </source>
</evidence>
<dbReference type="SUPFAM" id="SSF53649">
    <property type="entry name" value="Alkaline phosphatase-like"/>
    <property type="match status" value="1"/>
</dbReference>
<gene>
    <name evidence="3" type="ORF">ACFQJ7_13325</name>
</gene>
<accession>A0ABD5X773</accession>
<dbReference type="CDD" id="cd16148">
    <property type="entry name" value="sulfatase_like"/>
    <property type="match status" value="1"/>
</dbReference>
<proteinExistence type="predicted"/>
<dbReference type="PANTHER" id="PTHR43751">
    <property type="entry name" value="SULFATASE"/>
    <property type="match status" value="1"/>
</dbReference>
<evidence type="ECO:0000256" key="1">
    <source>
        <dbReference type="PIRSR" id="PIRSR600917-52"/>
    </source>
</evidence>